<dbReference type="SUPFAM" id="SSF48008">
    <property type="entry name" value="GntR ligand-binding domain-like"/>
    <property type="match status" value="1"/>
</dbReference>
<dbReference type="InterPro" id="IPR011711">
    <property type="entry name" value="GntR_C"/>
</dbReference>
<dbReference type="Gene3D" id="1.20.120.530">
    <property type="entry name" value="GntR ligand-binding domain-like"/>
    <property type="match status" value="1"/>
</dbReference>
<dbReference type="InterPro" id="IPR000524">
    <property type="entry name" value="Tscrpt_reg_HTH_GntR"/>
</dbReference>
<dbReference type="PANTHER" id="PTHR43537">
    <property type="entry name" value="TRANSCRIPTIONAL REGULATOR, GNTR FAMILY"/>
    <property type="match status" value="1"/>
</dbReference>
<organism evidence="5 6">
    <name type="scientific">Novosphingobium anseongense</name>
    <dbReference type="NCBI Taxonomy" id="3133436"/>
    <lineage>
        <taxon>Bacteria</taxon>
        <taxon>Pseudomonadati</taxon>
        <taxon>Pseudomonadota</taxon>
        <taxon>Alphaproteobacteria</taxon>
        <taxon>Sphingomonadales</taxon>
        <taxon>Sphingomonadaceae</taxon>
        <taxon>Novosphingobium</taxon>
    </lineage>
</organism>
<dbReference type="InterPro" id="IPR036390">
    <property type="entry name" value="WH_DNA-bd_sf"/>
</dbReference>
<name>A0ABU8S1E4_9SPHN</name>
<sequence length="218" mass="24209">MEELSGEGATHSVFRGLLEALEAGAIVPGQRLVESDLAAQFGVGRNAVREAMQRLAARGVINLHRNRSASVRRIEIDEANEVFDVSGAMMELLFGLAAAHYAAPQHEAELDQALTGLKDAYRSGAEALFSRARRELYRTVLRIANNRELARVFPAVGTHIIYARYQSRKLQTIRMRNYEKLVKAVVEGDEKRARALAHRHNEQMREAVAEHAAAHGMA</sequence>
<dbReference type="PROSITE" id="PS50949">
    <property type="entry name" value="HTH_GNTR"/>
    <property type="match status" value="1"/>
</dbReference>
<dbReference type="RefSeq" id="WP_339589116.1">
    <property type="nucleotide sequence ID" value="NZ_JBBHJZ010000005.1"/>
</dbReference>
<dbReference type="Proteomes" id="UP001361239">
    <property type="component" value="Unassembled WGS sequence"/>
</dbReference>
<dbReference type="EMBL" id="JBBHJZ010000005">
    <property type="protein sequence ID" value="MEJ5979183.1"/>
    <property type="molecule type" value="Genomic_DNA"/>
</dbReference>
<comment type="caution">
    <text evidence="5">The sequence shown here is derived from an EMBL/GenBank/DDBJ whole genome shotgun (WGS) entry which is preliminary data.</text>
</comment>
<dbReference type="PANTHER" id="PTHR43537:SF24">
    <property type="entry name" value="GLUCONATE OPERON TRANSCRIPTIONAL REPRESSOR"/>
    <property type="match status" value="1"/>
</dbReference>
<dbReference type="Pfam" id="PF00392">
    <property type="entry name" value="GntR"/>
    <property type="match status" value="1"/>
</dbReference>
<dbReference type="Gene3D" id="1.10.10.10">
    <property type="entry name" value="Winged helix-like DNA-binding domain superfamily/Winged helix DNA-binding domain"/>
    <property type="match status" value="1"/>
</dbReference>
<keyword evidence="2" id="KW-0238">DNA-binding</keyword>
<evidence type="ECO:0000313" key="6">
    <source>
        <dbReference type="Proteomes" id="UP001361239"/>
    </source>
</evidence>
<evidence type="ECO:0000256" key="3">
    <source>
        <dbReference type="ARBA" id="ARBA00023163"/>
    </source>
</evidence>
<evidence type="ECO:0000256" key="2">
    <source>
        <dbReference type="ARBA" id="ARBA00023125"/>
    </source>
</evidence>
<dbReference type="SMART" id="SM00895">
    <property type="entry name" value="FCD"/>
    <property type="match status" value="1"/>
</dbReference>
<protein>
    <submittedName>
        <fullName evidence="5">GntR family transcriptional regulator</fullName>
    </submittedName>
</protein>
<dbReference type="InterPro" id="IPR008920">
    <property type="entry name" value="TF_FadR/GntR_C"/>
</dbReference>
<dbReference type="SMART" id="SM00345">
    <property type="entry name" value="HTH_GNTR"/>
    <property type="match status" value="1"/>
</dbReference>
<proteinExistence type="predicted"/>
<dbReference type="InterPro" id="IPR036388">
    <property type="entry name" value="WH-like_DNA-bd_sf"/>
</dbReference>
<evidence type="ECO:0000256" key="1">
    <source>
        <dbReference type="ARBA" id="ARBA00023015"/>
    </source>
</evidence>
<dbReference type="PRINTS" id="PR00035">
    <property type="entry name" value="HTHGNTR"/>
</dbReference>
<dbReference type="SUPFAM" id="SSF46785">
    <property type="entry name" value="Winged helix' DNA-binding domain"/>
    <property type="match status" value="1"/>
</dbReference>
<dbReference type="Pfam" id="PF07729">
    <property type="entry name" value="FCD"/>
    <property type="match status" value="1"/>
</dbReference>
<reference evidence="5 6" key="1">
    <citation type="submission" date="2024-03" db="EMBL/GenBank/DDBJ databases">
        <authorList>
            <person name="Jo J.-H."/>
        </authorList>
    </citation>
    <scope>NUCLEOTIDE SEQUENCE [LARGE SCALE GENOMIC DNA]</scope>
    <source>
        <strain evidence="5 6">PS1R-30</strain>
    </source>
</reference>
<keyword evidence="3" id="KW-0804">Transcription</keyword>
<keyword evidence="6" id="KW-1185">Reference proteome</keyword>
<gene>
    <name evidence="5" type="ORF">WG901_21195</name>
</gene>
<evidence type="ECO:0000313" key="5">
    <source>
        <dbReference type="EMBL" id="MEJ5979183.1"/>
    </source>
</evidence>
<keyword evidence="1" id="KW-0805">Transcription regulation</keyword>
<feature type="domain" description="HTH gntR-type" evidence="4">
    <location>
        <begin position="7"/>
        <end position="74"/>
    </location>
</feature>
<evidence type="ECO:0000259" key="4">
    <source>
        <dbReference type="PROSITE" id="PS50949"/>
    </source>
</evidence>
<accession>A0ABU8S1E4</accession>